<dbReference type="PANTHER" id="PTHR30534">
    <property type="entry name" value="FLAGELLAR MOTOR SWITCH PROTEIN FLIG"/>
    <property type="match status" value="1"/>
</dbReference>
<keyword evidence="8" id="KW-0472">Membrane</keyword>
<dbReference type="PATRIC" id="fig|1581420.6.peg.2855"/>
<keyword evidence="15" id="KW-1185">Reference proteome</keyword>
<keyword evidence="9" id="KW-0975">Bacterial flagellum</keyword>
<evidence type="ECO:0000256" key="5">
    <source>
        <dbReference type="ARBA" id="ARBA00022475"/>
    </source>
</evidence>
<dbReference type="AlphaFoldDB" id="A0A0G9MPP0"/>
<dbReference type="Pfam" id="PF01706">
    <property type="entry name" value="FliG_C"/>
    <property type="match status" value="1"/>
</dbReference>
<dbReference type="GO" id="GO:0009425">
    <property type="term" value="C:bacterial-type flagellum basal body"/>
    <property type="evidence" value="ECO:0007669"/>
    <property type="project" value="UniProtKB-SubCell"/>
</dbReference>
<keyword evidence="5" id="KW-1003">Cell membrane</keyword>
<feature type="domain" description="Flagellar motor switch protein FliG N-terminal" evidence="13">
    <location>
        <begin position="8"/>
        <end position="105"/>
    </location>
</feature>
<dbReference type="STRING" id="1581420.AAW00_13960"/>
<name>A0A0G9MPP0_9SPHN</name>
<evidence type="ECO:0000256" key="4">
    <source>
        <dbReference type="ARBA" id="ARBA00021870"/>
    </source>
</evidence>
<dbReference type="RefSeq" id="WP_047005067.1">
    <property type="nucleotide sequence ID" value="NZ_LBHB01000006.1"/>
</dbReference>
<dbReference type="InterPro" id="IPR032779">
    <property type="entry name" value="FliG_M"/>
</dbReference>
<dbReference type="GO" id="GO:0006935">
    <property type="term" value="P:chemotaxis"/>
    <property type="evidence" value="ECO:0007669"/>
    <property type="project" value="UniProtKB-KW"/>
</dbReference>
<feature type="domain" description="Flagellar motor switch protein FliG C-terminal" evidence="11">
    <location>
        <begin position="220"/>
        <end position="326"/>
    </location>
</feature>
<dbReference type="Gene3D" id="1.10.220.30">
    <property type="match status" value="3"/>
</dbReference>
<evidence type="ECO:0000259" key="11">
    <source>
        <dbReference type="Pfam" id="PF01706"/>
    </source>
</evidence>
<dbReference type="GO" id="GO:0005886">
    <property type="term" value="C:plasma membrane"/>
    <property type="evidence" value="ECO:0007669"/>
    <property type="project" value="UniProtKB-SubCell"/>
</dbReference>
<comment type="caution">
    <text evidence="14">The sequence shown here is derived from an EMBL/GenBank/DDBJ whole genome shotgun (WGS) entry which is preliminary data.</text>
</comment>
<dbReference type="Pfam" id="PF14842">
    <property type="entry name" value="FliG_N"/>
    <property type="match status" value="1"/>
</dbReference>
<evidence type="ECO:0000256" key="8">
    <source>
        <dbReference type="ARBA" id="ARBA00023136"/>
    </source>
</evidence>
<dbReference type="EMBL" id="LBHB01000006">
    <property type="protein sequence ID" value="KLE31263.1"/>
    <property type="molecule type" value="Genomic_DNA"/>
</dbReference>
<dbReference type="Pfam" id="PF14841">
    <property type="entry name" value="FliG_M"/>
    <property type="match status" value="1"/>
</dbReference>
<reference evidence="14 15" key="1">
    <citation type="submission" date="2015-04" db="EMBL/GenBank/DDBJ databases">
        <title>The draft genome sequence of Erythrobacter luteus KA37.</title>
        <authorList>
            <person name="Zhuang L."/>
            <person name="Liu Y."/>
            <person name="Shao Z."/>
        </authorList>
    </citation>
    <scope>NUCLEOTIDE SEQUENCE [LARGE SCALE GENOMIC DNA]</scope>
    <source>
        <strain evidence="14 15">KA37</strain>
    </source>
</reference>
<dbReference type="GO" id="GO:0071973">
    <property type="term" value="P:bacterial-type flagellum-dependent cell motility"/>
    <property type="evidence" value="ECO:0007669"/>
    <property type="project" value="InterPro"/>
</dbReference>
<comment type="similarity">
    <text evidence="3">Belongs to the FliG family.</text>
</comment>
<dbReference type="InterPro" id="IPR011002">
    <property type="entry name" value="FliG_a-hlx"/>
</dbReference>
<dbReference type="OrthoDB" id="9780302at2"/>
<comment type="subcellular location">
    <subcellularLocation>
        <location evidence="1">Bacterial flagellum basal body</location>
    </subcellularLocation>
    <subcellularLocation>
        <location evidence="2">Cell membrane</location>
        <topology evidence="2">Peripheral membrane protein</topology>
        <orientation evidence="2">Cytoplasmic side</orientation>
    </subcellularLocation>
</comment>
<dbReference type="PRINTS" id="PR00954">
    <property type="entry name" value="FLGMOTORFLIG"/>
</dbReference>
<evidence type="ECO:0000256" key="2">
    <source>
        <dbReference type="ARBA" id="ARBA00004413"/>
    </source>
</evidence>
<evidence type="ECO:0000256" key="1">
    <source>
        <dbReference type="ARBA" id="ARBA00004117"/>
    </source>
</evidence>
<dbReference type="PANTHER" id="PTHR30534:SF0">
    <property type="entry name" value="FLAGELLAR MOTOR SWITCH PROTEIN FLIG"/>
    <property type="match status" value="1"/>
</dbReference>
<evidence type="ECO:0000256" key="6">
    <source>
        <dbReference type="ARBA" id="ARBA00022500"/>
    </source>
</evidence>
<evidence type="ECO:0000256" key="10">
    <source>
        <dbReference type="ARBA" id="ARBA00025598"/>
    </source>
</evidence>
<dbReference type="Proteomes" id="UP000053464">
    <property type="component" value="Unassembled WGS sequence"/>
</dbReference>
<keyword evidence="6" id="KW-0145">Chemotaxis</keyword>
<dbReference type="InterPro" id="IPR023087">
    <property type="entry name" value="Flg_Motor_Flig_C"/>
</dbReference>
<proteinExistence type="inferred from homology"/>
<evidence type="ECO:0000313" key="15">
    <source>
        <dbReference type="Proteomes" id="UP000053464"/>
    </source>
</evidence>
<evidence type="ECO:0000259" key="13">
    <source>
        <dbReference type="Pfam" id="PF14842"/>
    </source>
</evidence>
<keyword evidence="7" id="KW-0283">Flagellar rotation</keyword>
<dbReference type="InterPro" id="IPR028263">
    <property type="entry name" value="FliG_N"/>
</dbReference>
<dbReference type="SUPFAM" id="SSF48029">
    <property type="entry name" value="FliG"/>
    <property type="match status" value="2"/>
</dbReference>
<evidence type="ECO:0000256" key="3">
    <source>
        <dbReference type="ARBA" id="ARBA00010299"/>
    </source>
</evidence>
<organism evidence="14 15">
    <name type="scientific">Aurantiacibacter luteus</name>
    <dbReference type="NCBI Taxonomy" id="1581420"/>
    <lineage>
        <taxon>Bacteria</taxon>
        <taxon>Pseudomonadati</taxon>
        <taxon>Pseudomonadota</taxon>
        <taxon>Alphaproteobacteria</taxon>
        <taxon>Sphingomonadales</taxon>
        <taxon>Erythrobacteraceae</taxon>
        <taxon>Aurantiacibacter</taxon>
    </lineage>
</organism>
<dbReference type="InterPro" id="IPR000090">
    <property type="entry name" value="Flg_Motor_Flig"/>
</dbReference>
<evidence type="ECO:0000256" key="7">
    <source>
        <dbReference type="ARBA" id="ARBA00022779"/>
    </source>
</evidence>
<evidence type="ECO:0000256" key="9">
    <source>
        <dbReference type="ARBA" id="ARBA00023143"/>
    </source>
</evidence>
<protein>
    <recommendedName>
        <fullName evidence="4">Flagellar motor switch protein FliG</fullName>
    </recommendedName>
</protein>
<comment type="function">
    <text evidence="10">FliG is one of three proteins (FliG, FliN, FliM) that forms the rotor-mounted switch complex (C ring), located at the base of the basal body. This complex interacts with the CheY and CheZ chemotaxis proteins, in addition to contacting components of the motor that determine the direction of flagellar rotation.</text>
</comment>
<gene>
    <name evidence="14" type="ORF">AAW00_13960</name>
</gene>
<feature type="domain" description="Flagellar motor switch protein FliG middle" evidence="12">
    <location>
        <begin position="117"/>
        <end position="187"/>
    </location>
</feature>
<dbReference type="GO" id="GO:0003774">
    <property type="term" value="F:cytoskeletal motor activity"/>
    <property type="evidence" value="ECO:0007669"/>
    <property type="project" value="InterPro"/>
</dbReference>
<evidence type="ECO:0000259" key="12">
    <source>
        <dbReference type="Pfam" id="PF14841"/>
    </source>
</evidence>
<sequence>MSALPQASDIERAAIVVMLMDEADASSVLAHLTPEELTLVGTTMCNLGTIAEERIADALAGFIRHAANEGIDAHDRPQTVRRLMQGAVGEVRGEHLMQRIAPPRAARSLEIARWLAPESLLALLDGEHPQAIAVLLLLLDPEPAAHVLAGLPQTMQPVVVERIARMGPVSAAAVAMLDDLLSTRIVEQFGRAALVMGGAREAAELINQAMGNVGAIVMPEIDRRDSSLARRIEAEMFTFAMLSDLEPQAMGRLLRDIESEVLVDALKGLAEEERQPFFAAMSSRAADGVKDEIELRGRIRKDDARKAQNVIVEAARKLADQGEIVIGSGDNDYV</sequence>
<evidence type="ECO:0000313" key="14">
    <source>
        <dbReference type="EMBL" id="KLE31263.1"/>
    </source>
</evidence>
<accession>A0A0G9MPP0</accession>